<evidence type="ECO:0000313" key="3">
    <source>
        <dbReference type="Proteomes" id="UP000194159"/>
    </source>
</evidence>
<feature type="region of interest" description="Disordered" evidence="1">
    <location>
        <begin position="1"/>
        <end position="60"/>
    </location>
</feature>
<accession>A0AAN1BFT1</accession>
<evidence type="ECO:0000313" key="2">
    <source>
        <dbReference type="EMBL" id="ARQ10504.1"/>
    </source>
</evidence>
<dbReference type="Proteomes" id="UP000194159">
    <property type="component" value="Chromosome"/>
</dbReference>
<evidence type="ECO:0000256" key="1">
    <source>
        <dbReference type="SAM" id="MobiDB-lite"/>
    </source>
</evidence>
<reference evidence="2 3" key="1">
    <citation type="submission" date="2017-04" db="EMBL/GenBank/DDBJ databases">
        <title>Complete genome sequences of Rhizobium genomic linages associated to common bean (phaseolus vulgaris).</title>
        <authorList>
            <person name="Santamaria R.I."/>
            <person name="Bustos P."/>
            <person name="Perez-Carrascal O."/>
            <person name="Martinez-Flores I."/>
            <person name="Juarez S."/>
            <person name="Lozano L."/>
            <person name="Miranda F."/>
            <person name="Vinuesa P."/>
            <person name="Martinez-Romero E."/>
            <person name="Cevallos M.A."/>
            <person name="Romero D."/>
            <person name="Davila G."/>
            <person name="Gonzalez V."/>
        </authorList>
    </citation>
    <scope>NUCLEOTIDE SEQUENCE [LARGE SCALE GENOMIC DNA]</scope>
    <source>
        <strain evidence="2 3">NXC12</strain>
    </source>
</reference>
<dbReference type="AlphaFoldDB" id="A0AAN1BFT1"/>
<name>A0AAN1BFT1_RHIET</name>
<feature type="compositionally biased region" description="Basic and acidic residues" evidence="1">
    <location>
        <begin position="10"/>
        <end position="23"/>
    </location>
</feature>
<sequence length="60" mass="6638">MPRKVAAPAKRIDPKEKPVHCSDDQAAPADPDDRQHPPRDTRETPAPNPIDKGLPNRPPE</sequence>
<organism evidence="2 3">
    <name type="scientific">Rhizobium etli</name>
    <dbReference type="NCBI Taxonomy" id="29449"/>
    <lineage>
        <taxon>Bacteria</taxon>
        <taxon>Pseudomonadati</taxon>
        <taxon>Pseudomonadota</taxon>
        <taxon>Alphaproteobacteria</taxon>
        <taxon>Hyphomicrobiales</taxon>
        <taxon>Rhizobiaceae</taxon>
        <taxon>Rhizobium/Agrobacterium group</taxon>
        <taxon>Rhizobium</taxon>
    </lineage>
</organism>
<proteinExistence type="predicted"/>
<protein>
    <submittedName>
        <fullName evidence="2">Uncharacterized protein</fullName>
    </submittedName>
</protein>
<feature type="compositionally biased region" description="Basic and acidic residues" evidence="1">
    <location>
        <begin position="31"/>
        <end position="43"/>
    </location>
</feature>
<dbReference type="EMBL" id="CP020906">
    <property type="protein sequence ID" value="ARQ10504.1"/>
    <property type="molecule type" value="Genomic_DNA"/>
</dbReference>
<gene>
    <name evidence="2" type="ORF">NXC12_CH02490</name>
</gene>